<dbReference type="EMBL" id="KK100674">
    <property type="protein sequence ID" value="KIZ04379.1"/>
    <property type="molecule type" value="Genomic_DNA"/>
</dbReference>
<feature type="compositionally biased region" description="Gly residues" evidence="1">
    <location>
        <begin position="91"/>
        <end position="100"/>
    </location>
</feature>
<organism evidence="2 3">
    <name type="scientific">Monoraphidium neglectum</name>
    <dbReference type="NCBI Taxonomy" id="145388"/>
    <lineage>
        <taxon>Eukaryota</taxon>
        <taxon>Viridiplantae</taxon>
        <taxon>Chlorophyta</taxon>
        <taxon>core chlorophytes</taxon>
        <taxon>Chlorophyceae</taxon>
        <taxon>CS clade</taxon>
        <taxon>Sphaeropleales</taxon>
        <taxon>Selenastraceae</taxon>
        <taxon>Monoraphidium</taxon>
    </lineage>
</organism>
<dbReference type="Proteomes" id="UP000054498">
    <property type="component" value="Unassembled WGS sequence"/>
</dbReference>
<accession>A0A0D2LCA4</accession>
<reference evidence="2 3" key="1">
    <citation type="journal article" date="2013" name="BMC Genomics">
        <title>Reconstruction of the lipid metabolism for the microalga Monoraphidium neglectum from its genome sequence reveals characteristics suitable for biofuel production.</title>
        <authorList>
            <person name="Bogen C."/>
            <person name="Al-Dilaimi A."/>
            <person name="Albersmeier A."/>
            <person name="Wichmann J."/>
            <person name="Grundmann M."/>
            <person name="Rupp O."/>
            <person name="Lauersen K.J."/>
            <person name="Blifernez-Klassen O."/>
            <person name="Kalinowski J."/>
            <person name="Goesmann A."/>
            <person name="Mussgnug J.H."/>
            <person name="Kruse O."/>
        </authorList>
    </citation>
    <scope>NUCLEOTIDE SEQUENCE [LARGE SCALE GENOMIC DNA]</scope>
    <source>
        <strain evidence="2 3">SAG 48.87</strain>
    </source>
</reference>
<evidence type="ECO:0000313" key="3">
    <source>
        <dbReference type="Proteomes" id="UP000054498"/>
    </source>
</evidence>
<evidence type="ECO:0000313" key="2">
    <source>
        <dbReference type="EMBL" id="KIZ04379.1"/>
    </source>
</evidence>
<feature type="region of interest" description="Disordered" evidence="1">
    <location>
        <begin position="90"/>
        <end position="117"/>
    </location>
</feature>
<gene>
    <name evidence="2" type="ORF">MNEG_3573</name>
</gene>
<dbReference type="KEGG" id="mng:MNEG_3573"/>
<dbReference type="RefSeq" id="XP_013903398.1">
    <property type="nucleotide sequence ID" value="XM_014047944.1"/>
</dbReference>
<evidence type="ECO:0000256" key="1">
    <source>
        <dbReference type="SAM" id="MobiDB-lite"/>
    </source>
</evidence>
<keyword evidence="3" id="KW-1185">Reference proteome</keyword>
<name>A0A0D2LCA4_9CHLO</name>
<proteinExistence type="predicted"/>
<protein>
    <submittedName>
        <fullName evidence="2">Uncharacterized protein</fullName>
    </submittedName>
</protein>
<sequence>MLYTPAVAVRALHLGSYAFKGATAVNLVTVTAASLAAREALVARDEPRVPKGRRLAERSGVADGAVAPLPDILPGLRDRFLDAAAAEGDAAAGGGEGVGADGEKGAAPKGRAAGGGGGYAAWLSQELARRRLFEGEGAAPPADPWAMRSFTISGSFKRFSASGDA</sequence>
<dbReference type="GeneID" id="25736451"/>
<dbReference type="AlphaFoldDB" id="A0A0D2LCA4"/>